<feature type="region of interest" description="Disordered" evidence="1">
    <location>
        <begin position="168"/>
        <end position="200"/>
    </location>
</feature>
<evidence type="ECO:0000256" key="1">
    <source>
        <dbReference type="SAM" id="MobiDB-lite"/>
    </source>
</evidence>
<sequence length="249" mass="26352">MPTRAEKKKRAAQRAASVSAADDPLGTPSALQEWNAEVRPQELVDTLKQATERAKPAKVEQATGIVSEGRSDHRQDLSSPVGRLVQRLADKIDELSDKVEKLTLHSSTLDSKVDKLVMENAGLVSLVHQLTVTSLASEGKVQSVSSSAAFASKKAEFGLASKPLARKVNLSDSSDSDSGDDHPALRPPSPKQVRTEEAPDPLKPVALTQSAFLLSASTALPSTSIRGRAGRARGGVVRGVARGKGLLKL</sequence>
<protein>
    <submittedName>
        <fullName evidence="2">ORF1 protein</fullName>
    </submittedName>
</protein>
<feature type="region of interest" description="Disordered" evidence="1">
    <location>
        <begin position="1"/>
        <end position="38"/>
    </location>
</feature>
<feature type="region of interest" description="Disordered" evidence="1">
    <location>
        <begin position="51"/>
        <end position="79"/>
    </location>
</feature>
<dbReference type="KEGG" id="vg:80541050"/>
<evidence type="ECO:0000313" key="3">
    <source>
        <dbReference type="Proteomes" id="UP001161540"/>
    </source>
</evidence>
<dbReference type="Proteomes" id="UP001161540">
    <property type="component" value="Segment"/>
</dbReference>
<reference evidence="2" key="1">
    <citation type="journal article" date="2021" name="Sci. Rep.">
        <title>Armillaria root rot fungi host single-stranded RNA viruses.</title>
        <authorList>
            <person name="Linnakoski R."/>
            <person name="Sutela S."/>
            <person name="Coetzee M.P.A."/>
            <person name="Duong T.A."/>
            <person name="Pavlov I.N."/>
            <person name="Litovka Y.A."/>
            <person name="Hantula J."/>
            <person name="Wingfield B.D."/>
            <person name="Vainio E.J."/>
        </authorList>
    </citation>
    <scope>NUCLEOTIDE SEQUENCE</scope>
    <source>
        <strain evidence="2">ELDO17</strain>
    </source>
</reference>
<dbReference type="GeneID" id="80541050"/>
<organism evidence="2 3">
    <name type="scientific">Armillaria mellea negative strand RNA virus 2</name>
    <dbReference type="NCBI Taxonomy" id="2803971"/>
    <lineage>
        <taxon>Viruses</taxon>
        <taxon>Riboviria</taxon>
        <taxon>Orthornavirae</taxon>
        <taxon>Negarnaviricota</taxon>
        <taxon>Haploviricotina</taxon>
        <taxon>Monjiviricetes</taxon>
        <taxon>Mononegavirales</taxon>
        <taxon>Mymonaviridae</taxon>
        <taxon>Auricularimonavirus</taxon>
        <taxon>Auricularimonavirus armillariae</taxon>
    </lineage>
</organism>
<keyword evidence="3" id="KW-1185">Reference proteome</keyword>
<name>A0A8D9PCQ0_9MONO</name>
<accession>A0A8D9PCQ0</accession>
<dbReference type="RefSeq" id="YP_010802314.1">
    <property type="nucleotide sequence ID" value="NC_076983.1"/>
</dbReference>
<evidence type="ECO:0000313" key="2">
    <source>
        <dbReference type="EMBL" id="DAD54827.1"/>
    </source>
</evidence>
<dbReference type="EMBL" id="BK014417">
    <property type="protein sequence ID" value="DAD54827.1"/>
    <property type="molecule type" value="Viral_cRNA"/>
</dbReference>
<proteinExistence type="predicted"/>
<feature type="compositionally biased region" description="Basic residues" evidence="1">
    <location>
        <begin position="1"/>
        <end position="12"/>
    </location>
</feature>